<accession>A0A239ZJI3</accession>
<reference evidence="1 2" key="1">
    <citation type="submission" date="2017-06" db="EMBL/GenBank/DDBJ databases">
        <authorList>
            <consortium name="Pathogen Informatics"/>
        </authorList>
    </citation>
    <scope>NUCLEOTIDE SEQUENCE [LARGE SCALE GENOMIC DNA]</scope>
    <source>
        <strain evidence="1 2">NCTC13015</strain>
    </source>
</reference>
<dbReference type="OrthoDB" id="4350157at2"/>
<dbReference type="Pfam" id="PF11382">
    <property type="entry name" value="MctB"/>
    <property type="match status" value="1"/>
</dbReference>
<organism evidence="1 2">
    <name type="scientific">Corynebacterium imitans</name>
    <dbReference type="NCBI Taxonomy" id="156978"/>
    <lineage>
        <taxon>Bacteria</taxon>
        <taxon>Bacillati</taxon>
        <taxon>Actinomycetota</taxon>
        <taxon>Actinomycetes</taxon>
        <taxon>Mycobacteriales</taxon>
        <taxon>Corynebacteriaceae</taxon>
        <taxon>Corynebacterium</taxon>
    </lineage>
</organism>
<sequence>MSDSSRASGLVVAGLGWGIALGVAAGALVLAPAMRSEGEPFGQESAASMREMQRAESYADDADSLLGDHSAALVSGTLDDAHVTVLRTARAADEDVAAVRWLLDRAGAKNSGEIALTEKFTSQDSADALSSLIANTLPAGAQLSVEQRRPGVHAGESLGAALFADQETGEGIAAAGDRQFVLDALREGGFLDFSGDVVPADAIVIVGGDTADIGDDAETAGEAGEFGQQLLGDFADALGGTGTTVLSVREMGAWKAPELEQATFIEAVETEAGRIRTVLGAADDKES</sequence>
<gene>
    <name evidence="1" type="ORF">SAMEA4535761_01272</name>
</gene>
<dbReference type="GO" id="GO:0055070">
    <property type="term" value="P:copper ion homeostasis"/>
    <property type="evidence" value="ECO:0007669"/>
    <property type="project" value="InterPro"/>
</dbReference>
<proteinExistence type="predicted"/>
<name>A0A239ZJI3_9CORY</name>
<dbReference type="InterPro" id="IPR021522">
    <property type="entry name" value="MctB"/>
</dbReference>
<dbReference type="Proteomes" id="UP000215374">
    <property type="component" value="Chromosome 1"/>
</dbReference>
<dbReference type="GO" id="GO:0016020">
    <property type="term" value="C:membrane"/>
    <property type="evidence" value="ECO:0007669"/>
    <property type="project" value="InterPro"/>
</dbReference>
<dbReference type="RefSeq" id="WP_051904836.1">
    <property type="nucleotide sequence ID" value="NZ_CP009211.1"/>
</dbReference>
<dbReference type="EMBL" id="LT906467">
    <property type="protein sequence ID" value="SNV71511.1"/>
    <property type="molecule type" value="Genomic_DNA"/>
</dbReference>
<evidence type="ECO:0000313" key="2">
    <source>
        <dbReference type="Proteomes" id="UP000215374"/>
    </source>
</evidence>
<dbReference type="AlphaFoldDB" id="A0A239ZJI3"/>
<evidence type="ECO:0000313" key="1">
    <source>
        <dbReference type="EMBL" id="SNV71511.1"/>
    </source>
</evidence>
<protein>
    <submittedName>
        <fullName evidence="1">Secreted protein, putative channel protein</fullName>
    </submittedName>
</protein>